<evidence type="ECO:0000256" key="5">
    <source>
        <dbReference type="ARBA" id="ARBA00022519"/>
    </source>
</evidence>
<dbReference type="InterPro" id="IPR006260">
    <property type="entry name" value="TonB/TolA_C"/>
</dbReference>
<dbReference type="PANTHER" id="PTHR33446">
    <property type="entry name" value="PROTEIN TONB-RELATED"/>
    <property type="match status" value="1"/>
</dbReference>
<dbReference type="SUPFAM" id="SSF74653">
    <property type="entry name" value="TolA/TonB C-terminal domain"/>
    <property type="match status" value="1"/>
</dbReference>
<keyword evidence="3" id="KW-0813">Transport</keyword>
<dbReference type="PROSITE" id="PS52015">
    <property type="entry name" value="TONB_CTD"/>
    <property type="match status" value="1"/>
</dbReference>
<dbReference type="GO" id="GO:0055085">
    <property type="term" value="P:transmembrane transport"/>
    <property type="evidence" value="ECO:0007669"/>
    <property type="project" value="InterPro"/>
</dbReference>
<dbReference type="GO" id="GO:0015031">
    <property type="term" value="P:protein transport"/>
    <property type="evidence" value="ECO:0007669"/>
    <property type="project" value="UniProtKB-KW"/>
</dbReference>
<name>A0AAV5AVV6_9FLAO</name>
<keyword evidence="6 10" id="KW-0812">Transmembrane</keyword>
<evidence type="ECO:0000256" key="9">
    <source>
        <dbReference type="ARBA" id="ARBA00023136"/>
    </source>
</evidence>
<evidence type="ECO:0000256" key="7">
    <source>
        <dbReference type="ARBA" id="ARBA00022927"/>
    </source>
</evidence>
<accession>A0AAV5AVV6</accession>
<protein>
    <submittedName>
        <fullName evidence="12">Protein TonB</fullName>
    </submittedName>
</protein>
<organism evidence="12 14">
    <name type="scientific">Capnocytophaga catalasegens</name>
    <dbReference type="NCBI Taxonomy" id="1004260"/>
    <lineage>
        <taxon>Bacteria</taxon>
        <taxon>Pseudomonadati</taxon>
        <taxon>Bacteroidota</taxon>
        <taxon>Flavobacteriia</taxon>
        <taxon>Flavobacteriales</taxon>
        <taxon>Flavobacteriaceae</taxon>
        <taxon>Capnocytophaga</taxon>
    </lineage>
</organism>
<evidence type="ECO:0000256" key="10">
    <source>
        <dbReference type="SAM" id="Phobius"/>
    </source>
</evidence>
<feature type="domain" description="TonB C-terminal" evidence="11">
    <location>
        <begin position="147"/>
        <end position="237"/>
    </location>
</feature>
<evidence type="ECO:0000313" key="14">
    <source>
        <dbReference type="Proteomes" id="UP001207736"/>
    </source>
</evidence>
<evidence type="ECO:0000256" key="6">
    <source>
        <dbReference type="ARBA" id="ARBA00022692"/>
    </source>
</evidence>
<dbReference type="Pfam" id="PF03544">
    <property type="entry name" value="TonB_C"/>
    <property type="match status" value="1"/>
</dbReference>
<sequence length="237" mass="26922">MNPKKNPKADLSRYSGLFFTVGLVVATSVSLFAINYKMSFDEPARYTYQEIDKIIECDVPEIVHQPKMPEPEPPKVVIDVIKQIDNGQDVITNIQPTESLVDEPVSATPVIQVIEDEPLKDIPFFALEDKPMFENCKGLKGKQQDDCFKQNLDRHVQKHFKYPQDAVNLGLQGRVYVNFRINKDGSISVISTRGSDQILQAEAQRIIEKLPRIIPGKQRGEPVSVTYSYPIMFRLTN</sequence>
<feature type="transmembrane region" description="Helical" evidence="10">
    <location>
        <begin position="14"/>
        <end position="36"/>
    </location>
</feature>
<dbReference type="GO" id="GO:0098797">
    <property type="term" value="C:plasma membrane protein complex"/>
    <property type="evidence" value="ECO:0007669"/>
    <property type="project" value="TreeGrafter"/>
</dbReference>
<evidence type="ECO:0000256" key="3">
    <source>
        <dbReference type="ARBA" id="ARBA00022448"/>
    </source>
</evidence>
<evidence type="ECO:0000313" key="13">
    <source>
        <dbReference type="EMBL" id="GJM52859.1"/>
    </source>
</evidence>
<evidence type="ECO:0000256" key="2">
    <source>
        <dbReference type="ARBA" id="ARBA00006555"/>
    </source>
</evidence>
<gene>
    <name evidence="12" type="ORF">RCZ15_04510</name>
    <name evidence="13" type="ORF">RCZ16_11760</name>
</gene>
<dbReference type="PANTHER" id="PTHR33446:SF2">
    <property type="entry name" value="PROTEIN TONB"/>
    <property type="match status" value="1"/>
</dbReference>
<proteinExistence type="inferred from homology"/>
<evidence type="ECO:0000256" key="8">
    <source>
        <dbReference type="ARBA" id="ARBA00022989"/>
    </source>
</evidence>
<reference evidence="12 15" key="1">
    <citation type="submission" date="2021-11" db="EMBL/GenBank/DDBJ databases">
        <title>Draft genome sequence of Capnocytophaga sp. strain KC07075 isolated from cat oral cavity.</title>
        <authorList>
            <person name="Suzuki M."/>
            <person name="Imaoka K."/>
            <person name="Kimura M."/>
            <person name="Morikawa S."/>
            <person name="Maeda K."/>
        </authorList>
    </citation>
    <scope>NUCLEOTIDE SEQUENCE</scope>
    <source>
        <strain evidence="12">KC07075</strain>
        <strain evidence="13 15">KC07079</strain>
    </source>
</reference>
<dbReference type="EMBL" id="BQKA01000008">
    <property type="protein sequence ID" value="GJM49476.1"/>
    <property type="molecule type" value="Genomic_DNA"/>
</dbReference>
<comment type="caution">
    <text evidence="12">The sequence shown here is derived from an EMBL/GenBank/DDBJ whole genome shotgun (WGS) entry which is preliminary data.</text>
</comment>
<dbReference type="InterPro" id="IPR051045">
    <property type="entry name" value="TonB-dependent_transducer"/>
</dbReference>
<dbReference type="Proteomes" id="UP001208692">
    <property type="component" value="Unassembled WGS sequence"/>
</dbReference>
<keyword evidence="9 10" id="KW-0472">Membrane</keyword>
<evidence type="ECO:0000259" key="11">
    <source>
        <dbReference type="PROSITE" id="PS52015"/>
    </source>
</evidence>
<dbReference type="GO" id="GO:0031992">
    <property type="term" value="F:energy transducer activity"/>
    <property type="evidence" value="ECO:0007669"/>
    <property type="project" value="TreeGrafter"/>
</dbReference>
<evidence type="ECO:0000256" key="4">
    <source>
        <dbReference type="ARBA" id="ARBA00022475"/>
    </source>
</evidence>
<dbReference type="Gene3D" id="3.30.1150.10">
    <property type="match status" value="1"/>
</dbReference>
<keyword evidence="5" id="KW-0997">Cell inner membrane</keyword>
<keyword evidence="4" id="KW-1003">Cell membrane</keyword>
<dbReference type="InterPro" id="IPR037682">
    <property type="entry name" value="TonB_C"/>
</dbReference>
<dbReference type="Proteomes" id="UP001207736">
    <property type="component" value="Unassembled WGS sequence"/>
</dbReference>
<dbReference type="NCBIfam" id="TIGR01352">
    <property type="entry name" value="tonB_Cterm"/>
    <property type="match status" value="1"/>
</dbReference>
<keyword evidence="8 10" id="KW-1133">Transmembrane helix</keyword>
<evidence type="ECO:0000313" key="12">
    <source>
        <dbReference type="EMBL" id="GJM49476.1"/>
    </source>
</evidence>
<evidence type="ECO:0000313" key="15">
    <source>
        <dbReference type="Proteomes" id="UP001208692"/>
    </source>
</evidence>
<dbReference type="AlphaFoldDB" id="A0AAV5AVV6"/>
<keyword evidence="7" id="KW-0653">Protein transport</keyword>
<keyword evidence="15" id="KW-1185">Reference proteome</keyword>
<evidence type="ECO:0000256" key="1">
    <source>
        <dbReference type="ARBA" id="ARBA00004383"/>
    </source>
</evidence>
<comment type="subcellular location">
    <subcellularLocation>
        <location evidence="1">Cell inner membrane</location>
        <topology evidence="1">Single-pass membrane protein</topology>
        <orientation evidence="1">Periplasmic side</orientation>
    </subcellularLocation>
</comment>
<comment type="similarity">
    <text evidence="2">Belongs to the TonB family.</text>
</comment>
<dbReference type="EMBL" id="BQKB01000019">
    <property type="protein sequence ID" value="GJM52859.1"/>
    <property type="molecule type" value="Genomic_DNA"/>
</dbReference>
<dbReference type="RefSeq" id="WP_264847386.1">
    <property type="nucleotide sequence ID" value="NZ_BPMA01000054.1"/>
</dbReference>